<name>A0A0V8DPU1_LACLL</name>
<protein>
    <submittedName>
        <fullName evidence="3">Uncharacterized protein</fullName>
    </submittedName>
</protein>
<evidence type="ECO:0000313" key="1">
    <source>
        <dbReference type="EMBL" id="ARD97835.1"/>
    </source>
</evidence>
<evidence type="ECO:0000313" key="3">
    <source>
        <dbReference type="EMBL" id="ARE19777.1"/>
    </source>
</evidence>
<evidence type="ECO:0000313" key="2">
    <source>
        <dbReference type="EMBL" id="ARE12486.1"/>
    </source>
</evidence>
<evidence type="ECO:0000313" key="5">
    <source>
        <dbReference type="Proteomes" id="UP000192085"/>
    </source>
</evidence>
<dbReference type="Proteomes" id="UP000192095">
    <property type="component" value="Chromosome"/>
</dbReference>
<sequence>MKQLSYISFGHKLVEDSNMKTLFCFASYNNKNIRPNLERIFFIMIDKYGKMLAE</sequence>
<dbReference type="Proteomes" id="UP000192067">
    <property type="component" value="Chromosome"/>
</dbReference>
<dbReference type="EMBL" id="CP015902">
    <property type="protein sequence ID" value="ARE19777.1"/>
    <property type="molecule type" value="Genomic_DNA"/>
</dbReference>
<accession>A0A0V8DPU1</accession>
<dbReference type="AlphaFoldDB" id="A0A0V8DPU1"/>
<reference evidence="4 5" key="1">
    <citation type="journal article" date="2017" name="BMC Genomics">
        <title>Comparative and functional genomics of the Lactococcus lactis taxon; insights into evolution and niche adaptation.</title>
        <authorList>
            <person name="Kelleher P."/>
            <person name="Bottacini F."/>
            <person name="Mahony J."/>
            <person name="Kilcawley K.N."/>
            <person name="van Sinderen D."/>
        </authorList>
    </citation>
    <scope>NUCLEOTIDE SEQUENCE [LARGE SCALE GENOMIC DNA]</scope>
    <source>
        <strain evidence="1 5">275</strain>
        <strain evidence="3 6">UC06</strain>
        <strain evidence="2 4">UC11</strain>
    </source>
</reference>
<proteinExistence type="predicted"/>
<dbReference type="Proteomes" id="UP000192085">
    <property type="component" value="Chromosome"/>
</dbReference>
<organism evidence="3 6">
    <name type="scientific">Lactococcus lactis subsp. lactis</name>
    <name type="common">Streptococcus lactis</name>
    <dbReference type="NCBI Taxonomy" id="1360"/>
    <lineage>
        <taxon>Bacteria</taxon>
        <taxon>Bacillati</taxon>
        <taxon>Bacillota</taxon>
        <taxon>Bacilli</taxon>
        <taxon>Lactobacillales</taxon>
        <taxon>Streptococcaceae</taxon>
        <taxon>Lactococcus</taxon>
    </lineage>
</organism>
<gene>
    <name evidence="1" type="ORF">LL275_0198</name>
    <name evidence="3" type="ORF">LLUC06_0229</name>
    <name evidence="2" type="ORF">LLUC11_0150</name>
</gene>
<dbReference type="EMBL" id="CP015897">
    <property type="protein sequence ID" value="ARD97835.1"/>
    <property type="molecule type" value="Genomic_DNA"/>
</dbReference>
<dbReference type="EMBL" id="CP015904">
    <property type="protein sequence ID" value="ARE12486.1"/>
    <property type="molecule type" value="Genomic_DNA"/>
</dbReference>
<evidence type="ECO:0000313" key="4">
    <source>
        <dbReference type="Proteomes" id="UP000192067"/>
    </source>
</evidence>
<evidence type="ECO:0000313" key="6">
    <source>
        <dbReference type="Proteomes" id="UP000192095"/>
    </source>
</evidence>